<dbReference type="GO" id="GO:0042981">
    <property type="term" value="P:regulation of apoptotic process"/>
    <property type="evidence" value="ECO:0007669"/>
    <property type="project" value="TreeGrafter"/>
</dbReference>
<dbReference type="STRING" id="372326.A0A1V4K380"/>
<dbReference type="PANTHER" id="PTHR10970:SF1">
    <property type="entry name" value="CLUSTERIN"/>
    <property type="match status" value="1"/>
</dbReference>
<feature type="compositionally biased region" description="Basic and acidic residues" evidence="6">
    <location>
        <begin position="40"/>
        <end position="50"/>
    </location>
</feature>
<evidence type="ECO:0000256" key="6">
    <source>
        <dbReference type="SAM" id="MobiDB-lite"/>
    </source>
</evidence>
<comment type="similarity">
    <text evidence="2">Belongs to the clusterin family.</text>
</comment>
<evidence type="ECO:0000256" key="3">
    <source>
        <dbReference type="ARBA" id="ARBA00022525"/>
    </source>
</evidence>
<evidence type="ECO:0000313" key="7">
    <source>
        <dbReference type="EMBL" id="OPJ78815.1"/>
    </source>
</evidence>
<dbReference type="PANTHER" id="PTHR10970">
    <property type="entry name" value="CLUSTERIN"/>
    <property type="match status" value="1"/>
</dbReference>
<evidence type="ECO:0000256" key="1">
    <source>
        <dbReference type="ARBA" id="ARBA00004613"/>
    </source>
</evidence>
<comment type="caution">
    <text evidence="7">The sequence shown here is derived from an EMBL/GenBank/DDBJ whole genome shotgun (WGS) entry which is preliminary data.</text>
</comment>
<name>A0A1V4K380_PATFA</name>
<protein>
    <submittedName>
        <fullName evidence="7">Uncharacterized protein</fullName>
    </submittedName>
</protein>
<evidence type="ECO:0000256" key="5">
    <source>
        <dbReference type="ARBA" id="ARBA00023180"/>
    </source>
</evidence>
<dbReference type="GO" id="GO:0005615">
    <property type="term" value="C:extracellular space"/>
    <property type="evidence" value="ECO:0007669"/>
    <property type="project" value="TreeGrafter"/>
</dbReference>
<keyword evidence="8" id="KW-1185">Reference proteome</keyword>
<reference evidence="7 8" key="1">
    <citation type="submission" date="2016-02" db="EMBL/GenBank/DDBJ databases">
        <title>Band-tailed pigeon sequencing and assembly.</title>
        <authorList>
            <person name="Soares A.E."/>
            <person name="Novak B.J."/>
            <person name="Rice E.S."/>
            <person name="O'Connell B."/>
            <person name="Chang D."/>
            <person name="Weber S."/>
            <person name="Shapiro B."/>
        </authorList>
    </citation>
    <scope>NUCLEOTIDE SEQUENCE [LARGE SCALE GENOMIC DNA]</scope>
    <source>
        <strain evidence="7">BTP2013</strain>
        <tissue evidence="7">Blood</tissue>
    </source>
</reference>
<dbReference type="InterPro" id="IPR000753">
    <property type="entry name" value="Clusterin-like"/>
</dbReference>
<dbReference type="GO" id="GO:0005634">
    <property type="term" value="C:nucleus"/>
    <property type="evidence" value="ECO:0007669"/>
    <property type="project" value="TreeGrafter"/>
</dbReference>
<dbReference type="Pfam" id="PF01093">
    <property type="entry name" value="Clusterin"/>
    <property type="match status" value="1"/>
</dbReference>
<organism evidence="7 8">
    <name type="scientific">Patagioenas fasciata monilis</name>
    <dbReference type="NCBI Taxonomy" id="372326"/>
    <lineage>
        <taxon>Eukaryota</taxon>
        <taxon>Metazoa</taxon>
        <taxon>Chordata</taxon>
        <taxon>Craniata</taxon>
        <taxon>Vertebrata</taxon>
        <taxon>Euteleostomi</taxon>
        <taxon>Archelosauria</taxon>
        <taxon>Archosauria</taxon>
        <taxon>Dinosauria</taxon>
        <taxon>Saurischia</taxon>
        <taxon>Theropoda</taxon>
        <taxon>Coelurosauria</taxon>
        <taxon>Aves</taxon>
        <taxon>Neognathae</taxon>
        <taxon>Neoaves</taxon>
        <taxon>Columbimorphae</taxon>
        <taxon>Columbiformes</taxon>
        <taxon>Columbidae</taxon>
        <taxon>Patagioenas</taxon>
    </lineage>
</organism>
<dbReference type="GO" id="GO:0051787">
    <property type="term" value="F:misfolded protein binding"/>
    <property type="evidence" value="ECO:0007669"/>
    <property type="project" value="TreeGrafter"/>
</dbReference>
<gene>
    <name evidence="7" type="ORF">AV530_019217</name>
</gene>
<dbReference type="EMBL" id="LSYS01005068">
    <property type="protein sequence ID" value="OPJ78815.1"/>
    <property type="molecule type" value="Genomic_DNA"/>
</dbReference>
<dbReference type="AlphaFoldDB" id="A0A1V4K380"/>
<dbReference type="OrthoDB" id="9018825at2759"/>
<accession>A0A1V4K380</accession>
<proteinExistence type="inferred from homology"/>
<comment type="subcellular location">
    <subcellularLocation>
        <location evidence="1">Secreted</location>
    </subcellularLocation>
</comment>
<dbReference type="GO" id="GO:0032436">
    <property type="term" value="P:positive regulation of proteasomal ubiquitin-dependent protein catabolic process"/>
    <property type="evidence" value="ECO:0007669"/>
    <property type="project" value="TreeGrafter"/>
</dbReference>
<evidence type="ECO:0000313" key="8">
    <source>
        <dbReference type="Proteomes" id="UP000190648"/>
    </source>
</evidence>
<dbReference type="Proteomes" id="UP000190648">
    <property type="component" value="Unassembled WGS sequence"/>
</dbReference>
<keyword evidence="4" id="KW-1015">Disulfide bond</keyword>
<keyword evidence="3" id="KW-0964">Secreted</keyword>
<keyword evidence="5" id="KW-0325">Glycoprotein</keyword>
<sequence>MSAAGSKYIDTEVENAINGVKQMKTLMDKTSKEHQAILHTLEETKRRKEVSEDEEGGGTRAGLHPEGPGDAVPGGAGCRSGCGRFAGGGSAGAGQGAAAGGQAGGLQRDDAGAVGGVQALPQTHLHALLLPNLPQRLGAGGEAGESWHRSNGGAGSGGVCGLGFFLV</sequence>
<evidence type="ECO:0000256" key="2">
    <source>
        <dbReference type="ARBA" id="ARBA00010069"/>
    </source>
</evidence>
<evidence type="ECO:0000256" key="4">
    <source>
        <dbReference type="ARBA" id="ARBA00023157"/>
    </source>
</evidence>
<feature type="region of interest" description="Disordered" evidence="6">
    <location>
        <begin position="40"/>
        <end position="78"/>
    </location>
</feature>